<proteinExistence type="predicted"/>
<gene>
    <name evidence="2" type="ORF">M0R45_030652</name>
</gene>
<dbReference type="Pfam" id="PF14372">
    <property type="entry name" value="hAT-like_RNase-H"/>
    <property type="match status" value="1"/>
</dbReference>
<organism evidence="2 3">
    <name type="scientific">Rubus argutus</name>
    <name type="common">Southern blackberry</name>
    <dbReference type="NCBI Taxonomy" id="59490"/>
    <lineage>
        <taxon>Eukaryota</taxon>
        <taxon>Viridiplantae</taxon>
        <taxon>Streptophyta</taxon>
        <taxon>Embryophyta</taxon>
        <taxon>Tracheophyta</taxon>
        <taxon>Spermatophyta</taxon>
        <taxon>Magnoliopsida</taxon>
        <taxon>eudicotyledons</taxon>
        <taxon>Gunneridae</taxon>
        <taxon>Pentapetalae</taxon>
        <taxon>rosids</taxon>
        <taxon>fabids</taxon>
        <taxon>Rosales</taxon>
        <taxon>Rosaceae</taxon>
        <taxon>Rosoideae</taxon>
        <taxon>Rosoideae incertae sedis</taxon>
        <taxon>Rubus</taxon>
    </lineage>
</organism>
<evidence type="ECO:0000313" key="2">
    <source>
        <dbReference type="EMBL" id="KAK9922172.1"/>
    </source>
</evidence>
<dbReference type="EMBL" id="JBEDUW010000006">
    <property type="protein sequence ID" value="KAK9922172.1"/>
    <property type="molecule type" value="Genomic_DNA"/>
</dbReference>
<accession>A0AAW1WFR5</accession>
<reference evidence="2 3" key="1">
    <citation type="journal article" date="2023" name="G3 (Bethesda)">
        <title>A chromosome-length genome assembly and annotation of blackberry (Rubus argutus, cv. 'Hillquist').</title>
        <authorList>
            <person name="Bruna T."/>
            <person name="Aryal R."/>
            <person name="Dudchenko O."/>
            <person name="Sargent D.J."/>
            <person name="Mead D."/>
            <person name="Buti M."/>
            <person name="Cavallini A."/>
            <person name="Hytonen T."/>
            <person name="Andres J."/>
            <person name="Pham M."/>
            <person name="Weisz D."/>
            <person name="Mascagni F."/>
            <person name="Usai G."/>
            <person name="Natali L."/>
            <person name="Bassil N."/>
            <person name="Fernandez G.E."/>
            <person name="Lomsadze A."/>
            <person name="Armour M."/>
            <person name="Olukolu B."/>
            <person name="Poorten T."/>
            <person name="Britton C."/>
            <person name="Davik J."/>
            <person name="Ashrafi H."/>
            <person name="Aiden E.L."/>
            <person name="Borodovsky M."/>
            <person name="Worthington M."/>
        </authorList>
    </citation>
    <scope>NUCLEOTIDE SEQUENCE [LARGE SCALE GENOMIC DNA]</scope>
    <source>
        <strain evidence="2">PI 553951</strain>
    </source>
</reference>
<comment type="caution">
    <text evidence="2">The sequence shown here is derived from an EMBL/GenBank/DDBJ whole genome shotgun (WGS) entry which is preliminary data.</text>
</comment>
<dbReference type="Proteomes" id="UP001457282">
    <property type="component" value="Unassembled WGS sequence"/>
</dbReference>
<name>A0AAW1WFR5_RUBAR</name>
<dbReference type="GO" id="GO:0003677">
    <property type="term" value="F:DNA binding"/>
    <property type="evidence" value="ECO:0007669"/>
    <property type="project" value="InterPro"/>
</dbReference>
<keyword evidence="3" id="KW-1185">Reference proteome</keyword>
<sequence>MISFKPKEVVNACVEMIVLFVEPEMATGGEVEKVLTEMAANMNAKFLKYYGSFKDLNPLVFMRLVLDPRFKLRHIAHPLRKENYNEEDVQN</sequence>
<dbReference type="InterPro" id="IPR025525">
    <property type="entry name" value="hAT-like_transposase_RNase-H"/>
</dbReference>
<protein>
    <recommendedName>
        <fullName evidence="1">hAT-like transposase RNase-H fold domain-containing protein</fullName>
    </recommendedName>
</protein>
<feature type="domain" description="hAT-like transposase RNase-H fold" evidence="1">
    <location>
        <begin position="32"/>
        <end position="82"/>
    </location>
</feature>
<evidence type="ECO:0000259" key="1">
    <source>
        <dbReference type="Pfam" id="PF14372"/>
    </source>
</evidence>
<evidence type="ECO:0000313" key="3">
    <source>
        <dbReference type="Proteomes" id="UP001457282"/>
    </source>
</evidence>
<dbReference type="AlphaFoldDB" id="A0AAW1WFR5"/>